<dbReference type="CDD" id="cd07984">
    <property type="entry name" value="LPLAT_LABLAT-like"/>
    <property type="match status" value="1"/>
</dbReference>
<reference evidence="8 9" key="1">
    <citation type="submission" date="2019-02" db="EMBL/GenBank/DDBJ databases">
        <title>Pedobacter sp. RP-1-14 sp. nov., isolated from Arctic soil.</title>
        <authorList>
            <person name="Dahal R.H."/>
        </authorList>
    </citation>
    <scope>NUCLEOTIDE SEQUENCE [LARGE SCALE GENOMIC DNA]</scope>
    <source>
        <strain evidence="8 9">RP-1-14</strain>
    </source>
</reference>
<evidence type="ECO:0000313" key="8">
    <source>
        <dbReference type="EMBL" id="TCD00122.1"/>
    </source>
</evidence>
<proteinExistence type="predicted"/>
<keyword evidence="4 8" id="KW-0808">Transferase</keyword>
<keyword evidence="9" id="KW-1185">Reference proteome</keyword>
<keyword evidence="3" id="KW-0997">Cell inner membrane</keyword>
<sequence>MFAFSIRKLMIKKTFSYIGIFFLNFLSFLPMRLLHVFASLSYYFIYYIFQYRKKVVHDNLSNSFPDKTPAEIVQLKKTFFKYFADMLFEVIKLQSISDVELLKRVKFNNLELVTNYLDKQESILACTGHYGNWELGMLALGVKIPAKAYVIYKPLSNDVFDDWFYKIRTRTNNLFIPMRQTLRSLATSRNQTTMFCFAGDQTPVKDEAKVWIDFLNQPTPVLLGLEKIALQTDRPVIYFNMQWVKRGYYEVDCYLICEKPSSTEAHEITKRNFQMLEQIINKNPAYWLWSHRRWKHKPENNAD</sequence>
<dbReference type="EMBL" id="SJSL01000004">
    <property type="protein sequence ID" value="TCD00122.1"/>
    <property type="molecule type" value="Genomic_DNA"/>
</dbReference>
<dbReference type="InterPro" id="IPR004960">
    <property type="entry name" value="LipA_acyltrans"/>
</dbReference>
<comment type="subcellular location">
    <subcellularLocation>
        <location evidence="1">Cell inner membrane</location>
    </subcellularLocation>
</comment>
<feature type="transmembrane region" description="Helical" evidence="7">
    <location>
        <begin position="21"/>
        <end position="49"/>
    </location>
</feature>
<dbReference type="Proteomes" id="UP000293347">
    <property type="component" value="Unassembled WGS sequence"/>
</dbReference>
<evidence type="ECO:0000256" key="1">
    <source>
        <dbReference type="ARBA" id="ARBA00004533"/>
    </source>
</evidence>
<keyword evidence="7" id="KW-0812">Transmembrane</keyword>
<evidence type="ECO:0000256" key="6">
    <source>
        <dbReference type="ARBA" id="ARBA00023315"/>
    </source>
</evidence>
<evidence type="ECO:0000256" key="3">
    <source>
        <dbReference type="ARBA" id="ARBA00022519"/>
    </source>
</evidence>
<comment type="caution">
    <text evidence="8">The sequence shown here is derived from an EMBL/GenBank/DDBJ whole genome shotgun (WGS) entry which is preliminary data.</text>
</comment>
<keyword evidence="7" id="KW-1133">Transmembrane helix</keyword>
<evidence type="ECO:0000313" key="9">
    <source>
        <dbReference type="Proteomes" id="UP000293347"/>
    </source>
</evidence>
<evidence type="ECO:0000256" key="5">
    <source>
        <dbReference type="ARBA" id="ARBA00023136"/>
    </source>
</evidence>
<gene>
    <name evidence="8" type="ORF">EZ437_15500</name>
</gene>
<evidence type="ECO:0000256" key="2">
    <source>
        <dbReference type="ARBA" id="ARBA00022475"/>
    </source>
</evidence>
<dbReference type="PANTHER" id="PTHR30606">
    <property type="entry name" value="LIPID A BIOSYNTHESIS LAUROYL ACYLTRANSFERASE"/>
    <property type="match status" value="1"/>
</dbReference>
<keyword evidence="2" id="KW-1003">Cell membrane</keyword>
<name>A0A4R0NHQ5_9SPHI</name>
<keyword evidence="5 7" id="KW-0472">Membrane</keyword>
<dbReference type="PANTHER" id="PTHR30606:SF10">
    <property type="entry name" value="PHOSPHATIDYLINOSITOL MANNOSIDE ACYLTRANSFERASE"/>
    <property type="match status" value="1"/>
</dbReference>
<keyword evidence="6 8" id="KW-0012">Acyltransferase</keyword>
<dbReference type="GO" id="GO:0005886">
    <property type="term" value="C:plasma membrane"/>
    <property type="evidence" value="ECO:0007669"/>
    <property type="project" value="UniProtKB-SubCell"/>
</dbReference>
<evidence type="ECO:0000256" key="4">
    <source>
        <dbReference type="ARBA" id="ARBA00022679"/>
    </source>
</evidence>
<dbReference type="PIRSF" id="PIRSF026649">
    <property type="entry name" value="MsbB"/>
    <property type="match status" value="1"/>
</dbReference>
<organism evidence="8 9">
    <name type="scientific">Pedobacter psychroterrae</name>
    <dbReference type="NCBI Taxonomy" id="2530453"/>
    <lineage>
        <taxon>Bacteria</taxon>
        <taxon>Pseudomonadati</taxon>
        <taxon>Bacteroidota</taxon>
        <taxon>Sphingobacteriia</taxon>
        <taxon>Sphingobacteriales</taxon>
        <taxon>Sphingobacteriaceae</taxon>
        <taxon>Pedobacter</taxon>
    </lineage>
</organism>
<dbReference type="GO" id="GO:0009247">
    <property type="term" value="P:glycolipid biosynthetic process"/>
    <property type="evidence" value="ECO:0007669"/>
    <property type="project" value="UniProtKB-ARBA"/>
</dbReference>
<dbReference type="AlphaFoldDB" id="A0A4R0NHQ5"/>
<evidence type="ECO:0000256" key="7">
    <source>
        <dbReference type="SAM" id="Phobius"/>
    </source>
</evidence>
<accession>A0A4R0NHQ5</accession>
<dbReference type="OrthoDB" id="9801955at2"/>
<dbReference type="GO" id="GO:0016746">
    <property type="term" value="F:acyltransferase activity"/>
    <property type="evidence" value="ECO:0007669"/>
    <property type="project" value="UniProtKB-KW"/>
</dbReference>
<dbReference type="Pfam" id="PF03279">
    <property type="entry name" value="Lip_A_acyltrans"/>
    <property type="match status" value="1"/>
</dbReference>
<protein>
    <submittedName>
        <fullName evidence="8">Lauroyl acyltransferase</fullName>
    </submittedName>
</protein>